<reference evidence="1 2" key="1">
    <citation type="journal article" date="2018" name="PLoS Genet.">
        <title>Population sequencing reveals clonal diversity and ancestral inbreeding in the grapevine cultivar Chardonnay.</title>
        <authorList>
            <person name="Roach M.J."/>
            <person name="Johnson D.L."/>
            <person name="Bohlmann J."/>
            <person name="van Vuuren H.J."/>
            <person name="Jones S.J."/>
            <person name="Pretorius I.S."/>
            <person name="Schmidt S.A."/>
            <person name="Borneman A.R."/>
        </authorList>
    </citation>
    <scope>NUCLEOTIDE SEQUENCE [LARGE SCALE GENOMIC DNA]</scope>
    <source>
        <strain evidence="2">cv. Chardonnay</strain>
        <tissue evidence="1">Leaf</tissue>
    </source>
</reference>
<evidence type="ECO:0000313" key="2">
    <source>
        <dbReference type="Proteomes" id="UP000288805"/>
    </source>
</evidence>
<gene>
    <name evidence="1" type="ORF">CK203_046493</name>
</gene>
<dbReference type="EMBL" id="QGNW01000099">
    <property type="protein sequence ID" value="RVW97592.1"/>
    <property type="molecule type" value="Genomic_DNA"/>
</dbReference>
<proteinExistence type="predicted"/>
<evidence type="ECO:0000313" key="1">
    <source>
        <dbReference type="EMBL" id="RVW97592.1"/>
    </source>
</evidence>
<dbReference type="AlphaFoldDB" id="A0A438ILJ4"/>
<comment type="caution">
    <text evidence="1">The sequence shown here is derived from an EMBL/GenBank/DDBJ whole genome shotgun (WGS) entry which is preliminary data.</text>
</comment>
<sequence>MQLISVMKAQSLLRKGCHEYLAYAMGNDNDEKLDDIPIVQDYHDVFTEDLHGLLPKRDVEFTIELGLGMTPISKAPYHMPVLKLKKLKS</sequence>
<protein>
    <submittedName>
        <fullName evidence="1">Uncharacterized protein</fullName>
    </submittedName>
</protein>
<organism evidence="1 2">
    <name type="scientific">Vitis vinifera</name>
    <name type="common">Grape</name>
    <dbReference type="NCBI Taxonomy" id="29760"/>
    <lineage>
        <taxon>Eukaryota</taxon>
        <taxon>Viridiplantae</taxon>
        <taxon>Streptophyta</taxon>
        <taxon>Embryophyta</taxon>
        <taxon>Tracheophyta</taxon>
        <taxon>Spermatophyta</taxon>
        <taxon>Magnoliopsida</taxon>
        <taxon>eudicotyledons</taxon>
        <taxon>Gunneridae</taxon>
        <taxon>Pentapetalae</taxon>
        <taxon>rosids</taxon>
        <taxon>Vitales</taxon>
        <taxon>Vitaceae</taxon>
        <taxon>Viteae</taxon>
        <taxon>Vitis</taxon>
    </lineage>
</organism>
<name>A0A438ILJ4_VITVI</name>
<accession>A0A438ILJ4</accession>
<dbReference type="Proteomes" id="UP000288805">
    <property type="component" value="Unassembled WGS sequence"/>
</dbReference>